<dbReference type="SMART" id="SM00354">
    <property type="entry name" value="HTH_LACI"/>
    <property type="match status" value="1"/>
</dbReference>
<feature type="domain" description="HTH lacI-type" evidence="4">
    <location>
        <begin position="2"/>
        <end position="56"/>
    </location>
</feature>
<evidence type="ECO:0000259" key="4">
    <source>
        <dbReference type="PROSITE" id="PS50932"/>
    </source>
</evidence>
<dbReference type="InterPro" id="IPR028082">
    <property type="entry name" value="Peripla_BP_I"/>
</dbReference>
<evidence type="ECO:0000256" key="2">
    <source>
        <dbReference type="ARBA" id="ARBA00023125"/>
    </source>
</evidence>
<dbReference type="PRINTS" id="PR00036">
    <property type="entry name" value="HTHLACI"/>
</dbReference>
<dbReference type="SUPFAM" id="SSF47413">
    <property type="entry name" value="lambda repressor-like DNA-binding domains"/>
    <property type="match status" value="1"/>
</dbReference>
<dbReference type="PROSITE" id="PS00356">
    <property type="entry name" value="HTH_LACI_1"/>
    <property type="match status" value="1"/>
</dbReference>
<evidence type="ECO:0000313" key="5">
    <source>
        <dbReference type="EMBL" id="SCB72792.1"/>
    </source>
</evidence>
<dbReference type="Pfam" id="PF13377">
    <property type="entry name" value="Peripla_BP_3"/>
    <property type="match status" value="1"/>
</dbReference>
<evidence type="ECO:0000256" key="3">
    <source>
        <dbReference type="ARBA" id="ARBA00023163"/>
    </source>
</evidence>
<dbReference type="CDD" id="cd06270">
    <property type="entry name" value="PBP1_GalS-like"/>
    <property type="match status" value="1"/>
</dbReference>
<keyword evidence="3" id="KW-0804">Transcription</keyword>
<dbReference type="SUPFAM" id="SSF53822">
    <property type="entry name" value="Periplasmic binding protein-like I"/>
    <property type="match status" value="1"/>
</dbReference>
<protein>
    <submittedName>
        <fullName evidence="5">Transcriptional regulator, LacI family</fullName>
    </submittedName>
</protein>
<dbReference type="Gene3D" id="3.40.50.2300">
    <property type="match status" value="2"/>
</dbReference>
<dbReference type="CDD" id="cd01392">
    <property type="entry name" value="HTH_LacI"/>
    <property type="match status" value="1"/>
</dbReference>
<dbReference type="OrthoDB" id="9798934at2"/>
<dbReference type="PROSITE" id="PS50932">
    <property type="entry name" value="HTH_LACI_2"/>
    <property type="match status" value="1"/>
</dbReference>
<dbReference type="STRING" id="1798183.GA0061080_100155"/>
<dbReference type="PANTHER" id="PTHR30146:SF98">
    <property type="entry name" value="HTH-TYPE TRANSCRIPTIONAL REGULATOR GALR"/>
    <property type="match status" value="1"/>
</dbReference>
<dbReference type="Pfam" id="PF00356">
    <property type="entry name" value="LacI"/>
    <property type="match status" value="1"/>
</dbReference>
<dbReference type="GO" id="GO:0000976">
    <property type="term" value="F:transcription cis-regulatory region binding"/>
    <property type="evidence" value="ECO:0007669"/>
    <property type="project" value="TreeGrafter"/>
</dbReference>
<keyword evidence="1" id="KW-0805">Transcription regulation</keyword>
<keyword evidence="2" id="KW-0238">DNA-binding</keyword>
<organism evidence="5 6">
    <name type="scientific">Gilliamella intestini</name>
    <dbReference type="NCBI Taxonomy" id="1798183"/>
    <lineage>
        <taxon>Bacteria</taxon>
        <taxon>Pseudomonadati</taxon>
        <taxon>Pseudomonadota</taxon>
        <taxon>Gammaproteobacteria</taxon>
        <taxon>Orbales</taxon>
        <taxon>Orbaceae</taxon>
        <taxon>Gilliamella</taxon>
    </lineage>
</organism>
<sequence length="335" mass="37101">MATIKDVAHLAKVSVATVSRVINNANNVRDNTRDTVKKAMEKLNYYPDANARALSQQNSNTIGIIVADVSDPFFGAMVSTVEKVASRTGHFLLIGNGYHNEQQEYNAITQLIEHRCSSLVVHAKMLSDSDLKKLMQQVPGMVLINRIVKGFEKRCIALDDRYGSYLAVKHLIQHGHTRIGYLCSNHNISDSSDRLQGYKDALLEHGIDVNENLIAIGLPNEIGGEQAMMSLLERNCHITAIACYNDSMAAGAMSVLYDNDIKIPNDISIIGFDDLVLSHYLHPKLTTIRYPLQTMAEQAAELALKLAKGESIPTNLINVYIPTLTKRYSVTFINS</sequence>
<gene>
    <name evidence="5" type="ORF">GA0061080_100155</name>
</gene>
<keyword evidence="6" id="KW-1185">Reference proteome</keyword>
<dbReference type="GO" id="GO:0003700">
    <property type="term" value="F:DNA-binding transcription factor activity"/>
    <property type="evidence" value="ECO:0007669"/>
    <property type="project" value="TreeGrafter"/>
</dbReference>
<evidence type="ECO:0000313" key="6">
    <source>
        <dbReference type="Proteomes" id="UP000199698"/>
    </source>
</evidence>
<proteinExistence type="predicted"/>
<dbReference type="InterPro" id="IPR046335">
    <property type="entry name" value="LacI/GalR-like_sensor"/>
</dbReference>
<reference evidence="6" key="1">
    <citation type="submission" date="2016-08" db="EMBL/GenBank/DDBJ databases">
        <authorList>
            <person name="Varghese N."/>
            <person name="Submissions Spin"/>
        </authorList>
    </citation>
    <scope>NUCLEOTIDE SEQUENCE [LARGE SCALE GENOMIC DNA]</scope>
    <source>
        <strain evidence="6">R-53144</strain>
    </source>
</reference>
<dbReference type="PANTHER" id="PTHR30146">
    <property type="entry name" value="LACI-RELATED TRANSCRIPTIONAL REPRESSOR"/>
    <property type="match status" value="1"/>
</dbReference>
<dbReference type="Proteomes" id="UP000199698">
    <property type="component" value="Unassembled WGS sequence"/>
</dbReference>
<evidence type="ECO:0000256" key="1">
    <source>
        <dbReference type="ARBA" id="ARBA00023015"/>
    </source>
</evidence>
<dbReference type="EMBL" id="FMBA01000001">
    <property type="protein sequence ID" value="SCB72792.1"/>
    <property type="molecule type" value="Genomic_DNA"/>
</dbReference>
<dbReference type="AlphaFoldDB" id="A0A1C3YRZ2"/>
<dbReference type="InterPro" id="IPR000843">
    <property type="entry name" value="HTH_LacI"/>
</dbReference>
<accession>A0A1C3YRZ2</accession>
<dbReference type="InterPro" id="IPR010982">
    <property type="entry name" value="Lambda_DNA-bd_dom_sf"/>
</dbReference>
<dbReference type="Gene3D" id="1.10.260.40">
    <property type="entry name" value="lambda repressor-like DNA-binding domains"/>
    <property type="match status" value="1"/>
</dbReference>
<name>A0A1C3YRZ2_9GAMM</name>
<dbReference type="RefSeq" id="WP_091119066.1">
    <property type="nucleotide sequence ID" value="NZ_FMBA01000001.1"/>
</dbReference>